<evidence type="ECO:0000259" key="7">
    <source>
        <dbReference type="PROSITE" id="PS50023"/>
    </source>
</evidence>
<evidence type="ECO:0000256" key="4">
    <source>
        <dbReference type="ARBA" id="ARBA00023038"/>
    </source>
</evidence>
<gene>
    <name evidence="9" type="primary">Prickle4</name>
</gene>
<keyword evidence="8" id="KW-1185">Reference proteome</keyword>
<dbReference type="CDD" id="cd09341">
    <property type="entry name" value="LIM2_Testin_like"/>
    <property type="match status" value="1"/>
</dbReference>
<evidence type="ECO:0000256" key="3">
    <source>
        <dbReference type="ARBA" id="ARBA00022833"/>
    </source>
</evidence>
<dbReference type="Proteomes" id="UP000694906">
    <property type="component" value="Unplaced"/>
</dbReference>
<proteinExistence type="predicted"/>
<dbReference type="CDD" id="cd09340">
    <property type="entry name" value="LIM1_Testin_like"/>
    <property type="match status" value="1"/>
</dbReference>
<evidence type="ECO:0000313" key="9">
    <source>
        <dbReference type="RefSeq" id="XP_012928270.1"/>
    </source>
</evidence>
<dbReference type="PANTHER" id="PTHR24211:SF35">
    <property type="entry name" value="PRICKLE-LIKE PROTEIN 4"/>
    <property type="match status" value="1"/>
</dbReference>
<accession>A0AAX6QZG3</accession>
<evidence type="ECO:0000313" key="8">
    <source>
        <dbReference type="Proteomes" id="UP000694906"/>
    </source>
</evidence>
<dbReference type="PANTHER" id="PTHR24211">
    <property type="entry name" value="LIM DOMAIN-CONTAINING PROTEIN"/>
    <property type="match status" value="1"/>
</dbReference>
<dbReference type="InterPro" id="IPR001781">
    <property type="entry name" value="Znf_LIM"/>
</dbReference>
<organism evidence="8 9">
    <name type="scientific">Heterocephalus glaber</name>
    <name type="common">Naked mole rat</name>
    <dbReference type="NCBI Taxonomy" id="10181"/>
    <lineage>
        <taxon>Eukaryota</taxon>
        <taxon>Metazoa</taxon>
        <taxon>Chordata</taxon>
        <taxon>Craniata</taxon>
        <taxon>Vertebrata</taxon>
        <taxon>Euteleostomi</taxon>
        <taxon>Mammalia</taxon>
        <taxon>Eutheria</taxon>
        <taxon>Euarchontoglires</taxon>
        <taxon>Glires</taxon>
        <taxon>Rodentia</taxon>
        <taxon>Hystricomorpha</taxon>
        <taxon>Bathyergidae</taxon>
        <taxon>Heterocephalus</taxon>
    </lineage>
</organism>
<dbReference type="CTD" id="29964"/>
<dbReference type="AlphaFoldDB" id="A0AAX6QZG3"/>
<dbReference type="Pfam" id="PF00412">
    <property type="entry name" value="LIM"/>
    <property type="match status" value="2"/>
</dbReference>
<dbReference type="RefSeq" id="XP_012928270.1">
    <property type="nucleotide sequence ID" value="XM_013072816.2"/>
</dbReference>
<protein>
    <submittedName>
        <fullName evidence="9">Prickle-like protein 4 isoform X4</fullName>
    </submittedName>
</protein>
<dbReference type="PROSITE" id="PS50023">
    <property type="entry name" value="LIM_DOMAIN_2"/>
    <property type="match status" value="1"/>
</dbReference>
<feature type="region of interest" description="Disordered" evidence="6">
    <location>
        <begin position="257"/>
        <end position="370"/>
    </location>
</feature>
<feature type="compositionally biased region" description="Low complexity" evidence="6">
    <location>
        <begin position="327"/>
        <end position="338"/>
    </location>
</feature>
<keyword evidence="4 5" id="KW-0440">LIM domain</keyword>
<feature type="domain" description="LIM zinc-binding" evidence="7">
    <location>
        <begin position="193"/>
        <end position="253"/>
    </location>
</feature>
<sequence length="370" mass="39919">MEPGGSETTSRPGRQGPRCQRKWLLLALRVNTPSWPPSTGNLSWGTEREGSRILQLQAWTHHAGTPASPQTGLGFGRSCSSSLLRTAMSATAWPLGKRSWPNCGSSVPSGSRRPWDRGWPTWYLLSLKDTPVRRQQLKPGEVGVFAAPEGEQRCWHWPCFACQACGQVLMHLIYFYHDGRLYCGRHHAELLRPRCPACDQLIFSRRCTEAEGRRWHENHFCCLDCAGPLAGGSYTLPGGSPCCPSCFESRYPDTAGAPEGQALPGKGAEGAGHSGRGGDRFMGAAGSDRSRGSARAPESDVAQVPRSSPDTPRGRGGPDATQEPEESAPCPTCSSSSESEPEGFFLGRRLPGPRKIPGDGDASGKRCSVC</sequence>
<evidence type="ECO:0000256" key="6">
    <source>
        <dbReference type="SAM" id="MobiDB-lite"/>
    </source>
</evidence>
<dbReference type="GO" id="GO:0046872">
    <property type="term" value="F:metal ion binding"/>
    <property type="evidence" value="ECO:0007669"/>
    <property type="project" value="UniProtKB-KW"/>
</dbReference>
<dbReference type="GeneID" id="101710187"/>
<keyword evidence="3 5" id="KW-0862">Zinc</keyword>
<dbReference type="InterPro" id="IPR047120">
    <property type="entry name" value="Pk/Esn/Tes"/>
</dbReference>
<reference evidence="9" key="1">
    <citation type="submission" date="2025-08" db="UniProtKB">
        <authorList>
            <consortium name="RefSeq"/>
        </authorList>
    </citation>
    <scope>IDENTIFICATION</scope>
</reference>
<dbReference type="PROSITE" id="PS00478">
    <property type="entry name" value="LIM_DOMAIN_1"/>
    <property type="match status" value="1"/>
</dbReference>
<keyword evidence="2" id="KW-0677">Repeat</keyword>
<evidence type="ECO:0000256" key="1">
    <source>
        <dbReference type="ARBA" id="ARBA00022723"/>
    </source>
</evidence>
<keyword evidence="1 5" id="KW-0479">Metal-binding</keyword>
<evidence type="ECO:0000256" key="2">
    <source>
        <dbReference type="ARBA" id="ARBA00022737"/>
    </source>
</evidence>
<dbReference type="SUPFAM" id="SSF57716">
    <property type="entry name" value="Glucocorticoid receptor-like (DNA-binding domain)"/>
    <property type="match status" value="1"/>
</dbReference>
<evidence type="ECO:0000256" key="5">
    <source>
        <dbReference type="PROSITE-ProRule" id="PRU00125"/>
    </source>
</evidence>
<dbReference type="FunFam" id="2.10.110.10:FF:000005">
    <property type="entry name" value="Testin isoform 1"/>
    <property type="match status" value="1"/>
</dbReference>
<dbReference type="Gene3D" id="2.10.110.10">
    <property type="entry name" value="Cysteine Rich Protein"/>
    <property type="match status" value="2"/>
</dbReference>
<name>A0AAX6QZG3_HETGA</name>
<dbReference type="SMART" id="SM00132">
    <property type="entry name" value="LIM"/>
    <property type="match status" value="2"/>
</dbReference>